<name>A0A3S0I9Z7_9BURK</name>
<evidence type="ECO:0000313" key="3">
    <source>
        <dbReference type="EMBL" id="RTQ30801.1"/>
    </source>
</evidence>
<comment type="caution">
    <text evidence="3">The sequence shown here is derived from an EMBL/GenBank/DDBJ whole genome shotgun (WGS) entry which is preliminary data.</text>
</comment>
<dbReference type="PROSITE" id="PS01151">
    <property type="entry name" value="FIMBRIAL_USHER"/>
    <property type="match status" value="1"/>
</dbReference>
<dbReference type="Proteomes" id="UP000267418">
    <property type="component" value="Unassembled WGS sequence"/>
</dbReference>
<protein>
    <submittedName>
        <fullName evidence="3">Fimbrial biogenesis outer membrane usher protein</fullName>
    </submittedName>
</protein>
<keyword evidence="1" id="KW-0812">Transmembrane</keyword>
<accession>A0A3S0I9Z7</accession>
<sequence length="926" mass="98165">MAAAAKRPGPAPNCRPCCSWCCRSSCLLRRLPARLRRPGAWTRRLPRPHLRPRPRWPSTTWGASICSSRKSPCARRMARSCCASGCRSTCCRGRAPGCRCRCLRCRRARVCSSRRRRIPTCRCPRSSCRCQVRLPWLARLLPACAACCFCGCLMAMQARAADDAAPAALIVDVEVNGAAQGAALSALRQGGRLLFSRADLQAWRVVVPDRTAAVVDGVDYYDLAALPDGSVTLEESTQTARVSLPATAFVANALAGKAAGRPALTPSVNAAFVNYSVALQHDRNGTAASGLLDGTVSGHWGLLANSVLVGQTAYQDAAGVSSLARTVRLESYYRLDDPDSLTRLTVGDAITQNAAWSTPSRFAGLQFGTQFGLSPGYISYPVPSLTGGAAVASTLEAYVNNTLHYQGQVASGPFSLNNVPVLTGAGEMSFSVSDALGVRRTVTTPYYVSTNLLRAGLSDYSVNLGWSRRNYGLRSNDYGSMFAAGNWRRGLSDTATLELHGEGGPRLQVAGAGLTWVWAPLGEFGMHGATSRSQDTGSGRLARVSFAHIAPEWSFSASRQTASAGFMQVAWLDSQTHTTGQAQLFVGRSLGRRLGSLGLAYTALRYSSGDEAKVLSLNHSIQLGAVYLNTYVARTDSGATAASRQRVASVGLMLTLPLGERQTASATMGRNNGRTTTTIDVSQTPPSDEGLGWRVVASHGETERAQAEATWRTPYATFTAQAVELDKETSARVLAEGSLGYASGMFFAAQSSSDGFALVTVPGAAGIRIYRENNLATTTDGEGRALVTGLHAYEANRISVDNGDLPISAQVHSDVLQVVPSYKGVAVATFDISRDASVTMRVLLPDGSPLPAGIDVVGENRAAPLITGYGGALQLDRPRAGERFEARWRGGRCSFTVGPVSTAGTLPQIGPYTCETGTPASSVSAR</sequence>
<evidence type="ECO:0000256" key="2">
    <source>
        <dbReference type="SAM" id="MobiDB-lite"/>
    </source>
</evidence>
<keyword evidence="1" id="KW-0472">Membrane</keyword>
<dbReference type="Gene3D" id="2.60.40.2610">
    <property type="entry name" value="Outer membrane usher protein FimD, plug domain"/>
    <property type="match status" value="1"/>
</dbReference>
<dbReference type="EMBL" id="RXOE01000011">
    <property type="protein sequence ID" value="RTQ30801.1"/>
    <property type="molecule type" value="Genomic_DNA"/>
</dbReference>
<keyword evidence="1" id="KW-0998">Cell outer membrane</keyword>
<dbReference type="InterPro" id="IPR018030">
    <property type="entry name" value="Fimbrial_membr_usher_CS"/>
</dbReference>
<comment type="similarity">
    <text evidence="1">Belongs to the fimbrial export usher family.</text>
</comment>
<dbReference type="PANTHER" id="PTHR30451">
    <property type="entry name" value="OUTER MEMBRANE USHER PROTEIN"/>
    <property type="match status" value="1"/>
</dbReference>
<feature type="compositionally biased region" description="Low complexity" evidence="2">
    <location>
        <begin position="669"/>
        <end position="678"/>
    </location>
</feature>
<dbReference type="InterPro" id="IPR042186">
    <property type="entry name" value="FimD_plug_dom"/>
</dbReference>
<dbReference type="GO" id="GO:0009279">
    <property type="term" value="C:cell outer membrane"/>
    <property type="evidence" value="ECO:0007669"/>
    <property type="project" value="UniProtKB-SubCell"/>
</dbReference>
<gene>
    <name evidence="3" type="ORF">EJP69_27580</name>
</gene>
<organism evidence="3 4">
    <name type="scientific">Variovorax gossypii</name>
    <dbReference type="NCBI Taxonomy" id="1679495"/>
    <lineage>
        <taxon>Bacteria</taxon>
        <taxon>Pseudomonadati</taxon>
        <taxon>Pseudomonadota</taxon>
        <taxon>Betaproteobacteria</taxon>
        <taxon>Burkholderiales</taxon>
        <taxon>Comamonadaceae</taxon>
        <taxon>Variovorax</taxon>
    </lineage>
</organism>
<dbReference type="GO" id="GO:0009297">
    <property type="term" value="P:pilus assembly"/>
    <property type="evidence" value="ECO:0007669"/>
    <property type="project" value="InterPro"/>
</dbReference>
<dbReference type="Gene3D" id="2.60.40.3110">
    <property type="match status" value="1"/>
</dbReference>
<dbReference type="PANTHER" id="PTHR30451:SF5">
    <property type="entry name" value="SLR0019 PROTEIN"/>
    <property type="match status" value="1"/>
</dbReference>
<evidence type="ECO:0000256" key="1">
    <source>
        <dbReference type="RuleBase" id="RU003884"/>
    </source>
</evidence>
<feature type="region of interest" description="Disordered" evidence="2">
    <location>
        <begin position="665"/>
        <end position="686"/>
    </location>
</feature>
<dbReference type="GO" id="GO:0015473">
    <property type="term" value="F:fimbrial usher porin activity"/>
    <property type="evidence" value="ECO:0007669"/>
    <property type="project" value="InterPro"/>
</dbReference>
<keyword evidence="4" id="KW-1185">Reference proteome</keyword>
<proteinExistence type="inferred from homology"/>
<reference evidence="3 4" key="1">
    <citation type="submission" date="2018-12" db="EMBL/GenBank/DDBJ databases">
        <title>The genome of Variovorax gossypii DSM 100435.</title>
        <authorList>
            <person name="Gao J."/>
            <person name="Sun J."/>
        </authorList>
    </citation>
    <scope>NUCLEOTIDE SEQUENCE [LARGE SCALE GENOMIC DNA]</scope>
    <source>
        <strain evidence="3 4">DSM 100435</strain>
    </source>
</reference>
<keyword evidence="1" id="KW-1029">Fimbrium biogenesis</keyword>
<keyword evidence="1" id="KW-0813">Transport</keyword>
<dbReference type="Pfam" id="PF00577">
    <property type="entry name" value="Usher"/>
    <property type="match status" value="1"/>
</dbReference>
<dbReference type="InterPro" id="IPR000015">
    <property type="entry name" value="Fimb_usher"/>
</dbReference>
<dbReference type="OrthoDB" id="8587at2"/>
<dbReference type="AlphaFoldDB" id="A0A3S0I9Z7"/>
<comment type="subcellular location">
    <subcellularLocation>
        <location evidence="1">Cell outer membrane</location>
        <topology evidence="1">Multi-pass membrane protein</topology>
    </subcellularLocation>
</comment>
<evidence type="ECO:0000313" key="4">
    <source>
        <dbReference type="Proteomes" id="UP000267418"/>
    </source>
</evidence>